<evidence type="ECO:0000313" key="2">
    <source>
        <dbReference type="Proteomes" id="UP000001881"/>
    </source>
</evidence>
<dbReference type="InterPro" id="IPR008715">
    <property type="entry name" value="SAM-MeTfrase_NodS-like"/>
</dbReference>
<protein>
    <submittedName>
        <fullName evidence="1">WGS project CABT00000000 data, contig 2.135</fullName>
    </submittedName>
</protein>
<dbReference type="GO" id="GO:0008757">
    <property type="term" value="F:S-adenosylmethionine-dependent methyltransferase activity"/>
    <property type="evidence" value="ECO:0007669"/>
    <property type="project" value="InterPro"/>
</dbReference>
<gene>
    <name evidence="1" type="ORF">SMAC_09649</name>
</gene>
<dbReference type="Proteomes" id="UP000001881">
    <property type="component" value="Unassembled WGS sequence"/>
</dbReference>
<organism evidence="1 2">
    <name type="scientific">Sordaria macrospora (strain ATCC MYA-333 / DSM 997 / K(L3346) / K-hell)</name>
    <dbReference type="NCBI Taxonomy" id="771870"/>
    <lineage>
        <taxon>Eukaryota</taxon>
        <taxon>Fungi</taxon>
        <taxon>Dikarya</taxon>
        <taxon>Ascomycota</taxon>
        <taxon>Pezizomycotina</taxon>
        <taxon>Sordariomycetes</taxon>
        <taxon>Sordariomycetidae</taxon>
        <taxon>Sordariales</taxon>
        <taxon>Sordariaceae</taxon>
        <taxon>Sordaria</taxon>
    </lineage>
</organism>
<dbReference type="AlphaFoldDB" id="F7WCI1"/>
<dbReference type="HOGENOM" id="CLU_091685_0_0_1"/>
<name>F7WCI1_SORMK</name>
<dbReference type="SUPFAM" id="SSF53335">
    <property type="entry name" value="S-adenosyl-L-methionine-dependent methyltransferases"/>
    <property type="match status" value="1"/>
</dbReference>
<accession>F7WCI1</accession>
<reference evidence="1 2" key="1">
    <citation type="journal article" date="2010" name="PLoS Genet.">
        <title>De novo assembly of a 40 Mb eukaryotic genome from short sequence reads: Sordaria macrospora, a model organism for fungal morphogenesis.</title>
        <authorList>
            <person name="Nowrousian M."/>
            <person name="Stajich J."/>
            <person name="Chu M."/>
            <person name="Engh I."/>
            <person name="Espagne E."/>
            <person name="Halliday K."/>
            <person name="Kamerewerd J."/>
            <person name="Kempken F."/>
            <person name="Knab B."/>
            <person name="Kuo H.C."/>
            <person name="Osiewacz H.D."/>
            <person name="Poeggeler S."/>
            <person name="Read N."/>
            <person name="Seiler S."/>
            <person name="Smith K."/>
            <person name="Zickler D."/>
            <person name="Kueck U."/>
            <person name="Freitag M."/>
        </authorList>
    </citation>
    <scope>NUCLEOTIDE SEQUENCE [LARGE SCALE GENOMIC DNA]</scope>
    <source>
        <strain evidence="2">ATCC MYA-333 / DSM 997 / K(L3346) / K-hell</strain>
        <tissue evidence="1">Mycelium</tissue>
    </source>
</reference>
<dbReference type="Gene3D" id="3.40.50.150">
    <property type="entry name" value="Vaccinia Virus protein VP39"/>
    <property type="match status" value="1"/>
</dbReference>
<dbReference type="InterPro" id="IPR029063">
    <property type="entry name" value="SAM-dependent_MTases_sf"/>
</dbReference>
<proteinExistence type="predicted"/>
<evidence type="ECO:0000313" key="1">
    <source>
        <dbReference type="EMBL" id="CCC05623.1"/>
    </source>
</evidence>
<dbReference type="InParanoid" id="F7WCI1"/>
<keyword evidence="2" id="KW-1185">Reference proteome</keyword>
<dbReference type="Pfam" id="PF05401">
    <property type="entry name" value="NodS"/>
    <property type="match status" value="1"/>
</dbReference>
<comment type="caution">
    <text evidence="1">The sequence shown here is derived from an EMBL/GenBank/DDBJ whole genome shotgun (WGS) entry which is preliminary data.</text>
</comment>
<sequence>MELGALPAGFEVTSPIDLAGFAAKFAGDDDPWRTFTARDEAVKRAAILHAIGHRPVGRVLELASGNGSNSAAIARMALCLDATEGTREGVDLTARAVAAWPRACASLLVLPGRPPRLVYDVIVIAEILYYLSAREMARVAREMAARLRGDGTIVLAHHRIDYYDFAQHAAGIHARFLAETGRRWTVRTVRRTRRWVVTAARADGVPRSP</sequence>
<dbReference type="EMBL" id="CABT02000135">
    <property type="protein sequence ID" value="CCC05623.1"/>
    <property type="molecule type" value="Genomic_DNA"/>
</dbReference>
<dbReference type="GO" id="GO:0009312">
    <property type="term" value="P:oligosaccharide biosynthetic process"/>
    <property type="evidence" value="ECO:0007669"/>
    <property type="project" value="InterPro"/>
</dbReference>